<dbReference type="OrthoDB" id="9816185at2"/>
<dbReference type="EMBL" id="FNBA01000013">
    <property type="protein sequence ID" value="SDF24015.1"/>
    <property type="molecule type" value="Genomic_DNA"/>
</dbReference>
<dbReference type="STRING" id="227084.SAMN05421855_1138"/>
<reference evidence="1 2" key="1">
    <citation type="submission" date="2016-10" db="EMBL/GenBank/DDBJ databases">
        <authorList>
            <person name="de Groot N.N."/>
        </authorList>
    </citation>
    <scope>NUCLEOTIDE SEQUENCE [LARGE SCALE GENOMIC DNA]</scope>
    <source>
        <strain evidence="1 2">DSM 16195</strain>
    </source>
</reference>
<evidence type="ECO:0000313" key="1">
    <source>
        <dbReference type="EMBL" id="SDF24015.1"/>
    </source>
</evidence>
<protein>
    <recommendedName>
        <fullName evidence="3">HNH endonuclease</fullName>
    </recommendedName>
</protein>
<gene>
    <name evidence="1" type="ORF">SAMN05421855_1138</name>
</gene>
<keyword evidence="2" id="KW-1185">Reference proteome</keyword>
<organism evidence="1 2">
    <name type="scientific">Ulvibacter litoralis</name>
    <dbReference type="NCBI Taxonomy" id="227084"/>
    <lineage>
        <taxon>Bacteria</taxon>
        <taxon>Pseudomonadati</taxon>
        <taxon>Bacteroidota</taxon>
        <taxon>Flavobacteriia</taxon>
        <taxon>Flavobacteriales</taxon>
        <taxon>Flavobacteriaceae</taxon>
        <taxon>Ulvibacter</taxon>
    </lineage>
</organism>
<proteinExistence type="predicted"/>
<accession>A0A1G7JGN5</accession>
<dbReference type="AlphaFoldDB" id="A0A1G7JGN5"/>
<name>A0A1G7JGN5_9FLAO</name>
<evidence type="ECO:0000313" key="2">
    <source>
        <dbReference type="Proteomes" id="UP000199321"/>
    </source>
</evidence>
<dbReference type="RefSeq" id="WP_093145454.1">
    <property type="nucleotide sequence ID" value="NZ_BMWO01000017.1"/>
</dbReference>
<evidence type="ECO:0008006" key="3">
    <source>
        <dbReference type="Google" id="ProtNLM"/>
    </source>
</evidence>
<dbReference type="Proteomes" id="UP000199321">
    <property type="component" value="Unassembled WGS sequence"/>
</dbReference>
<sequence>MLFTYKYIKHDIEKLQGFLDFLFYDVWLVAEGDFDAEKLNGNPDLKQIYIDFGNADFKWGNFFNSSIEQIYSEFEKIKDDKFKLELIDLYDANNNVEVLCNDKSKLPISYAEIKARYSDLEKAINDFYSKLYGTESPFNLDAFGQLNKKLIPSHYEAFMTDNNEEVCPFCGILPIKGNNHSYREAYDHYLPKGLYPFNALNFKNLAPMCHECNSTYKLTDDPIYEDYKKIDPLKKENNRQLAFYPYSENHPELEIKVELTSKDIKNLKPTDITLEIKSAGNEEQIESWKRVFGIEERYKALCCNKNEGLEWFNAVVDGFENAKEMGVTDFAKWVDLKLREAGRNKLSNYGFLKAQFLTECRDKGILNAST</sequence>